<sequence length="229" mass="26091">MEKGINQEKPISSVIRERIREAGAPFAANDNIAQYIREGEMPQLEAELEEKIQGVLETLLIDTENDHNTRETAHRVAKMYLGEVFSGRYTERPRITEFPNVKQLNQIYTVGPIAIRSACSHHLVPIMGQCWIGVIPSDHVIGISKFSRLANWIFSRPQIQEEATVQLADELERLIKPYGLAVIVKAKHECMSWRGVKEHDCAMTTSVMRGYFLKNTATRLEFLSLIKDL</sequence>
<keyword evidence="5" id="KW-0554">One-carbon metabolism</keyword>
<dbReference type="Gene3D" id="1.10.286.10">
    <property type="match status" value="1"/>
</dbReference>
<evidence type="ECO:0000256" key="1">
    <source>
        <dbReference type="ARBA" id="ARBA00001052"/>
    </source>
</evidence>
<dbReference type="Gene3D" id="3.30.1130.10">
    <property type="match status" value="1"/>
</dbReference>
<evidence type="ECO:0000256" key="2">
    <source>
        <dbReference type="ARBA" id="ARBA00005080"/>
    </source>
</evidence>
<dbReference type="GO" id="GO:0008270">
    <property type="term" value="F:zinc ion binding"/>
    <property type="evidence" value="ECO:0007669"/>
    <property type="project" value="TreeGrafter"/>
</dbReference>
<name>A0A388S9A0_9BURK</name>
<dbReference type="EC" id="3.5.4.16" evidence="4"/>
<dbReference type="PANTHER" id="PTHR11109:SF7">
    <property type="entry name" value="GTP CYCLOHYDROLASE 1"/>
    <property type="match status" value="1"/>
</dbReference>
<dbReference type="UniPathway" id="UPA00848">
    <property type="reaction ID" value="UER00151"/>
</dbReference>
<dbReference type="InterPro" id="IPR020602">
    <property type="entry name" value="GTP_CycHdrlase_I_dom"/>
</dbReference>
<dbReference type="GO" id="GO:0006729">
    <property type="term" value="P:tetrahydrobiopterin biosynthetic process"/>
    <property type="evidence" value="ECO:0007669"/>
    <property type="project" value="TreeGrafter"/>
</dbReference>
<dbReference type="InterPro" id="IPR043134">
    <property type="entry name" value="GTP-CH-I_N"/>
</dbReference>
<gene>
    <name evidence="8" type="primary">folE</name>
    <name evidence="8" type="ORF">MESMUL_01910</name>
</gene>
<dbReference type="GO" id="GO:0005525">
    <property type="term" value="F:GTP binding"/>
    <property type="evidence" value="ECO:0007669"/>
    <property type="project" value="TreeGrafter"/>
</dbReference>
<dbReference type="EMBL" id="BGZJ01000001">
    <property type="protein sequence ID" value="GBO92837.1"/>
    <property type="molecule type" value="Genomic_DNA"/>
</dbReference>
<dbReference type="InterPro" id="IPR043133">
    <property type="entry name" value="GTP-CH-I_C/QueF"/>
</dbReference>
<dbReference type="FunFam" id="3.30.1130.10:FF:000001">
    <property type="entry name" value="GTP cyclohydrolase 1"/>
    <property type="match status" value="1"/>
</dbReference>
<dbReference type="Proteomes" id="UP000266091">
    <property type="component" value="Unassembled WGS sequence"/>
</dbReference>
<comment type="caution">
    <text evidence="8">The sequence shown here is derived from an EMBL/GenBank/DDBJ whole genome shotgun (WGS) entry which is preliminary data.</text>
</comment>
<dbReference type="OrthoDB" id="9801207at2"/>
<dbReference type="InterPro" id="IPR001474">
    <property type="entry name" value="GTP_CycHdrlase_I"/>
</dbReference>
<proteinExistence type="inferred from homology"/>
<dbReference type="GO" id="GO:0046654">
    <property type="term" value="P:tetrahydrofolate biosynthetic process"/>
    <property type="evidence" value="ECO:0007669"/>
    <property type="project" value="InterPro"/>
</dbReference>
<evidence type="ECO:0000313" key="8">
    <source>
        <dbReference type="EMBL" id="GBO92837.1"/>
    </source>
</evidence>
<dbReference type="GO" id="GO:0006730">
    <property type="term" value="P:one-carbon metabolic process"/>
    <property type="evidence" value="ECO:0007669"/>
    <property type="project" value="UniProtKB-KW"/>
</dbReference>
<dbReference type="RefSeq" id="WP_022444400.1">
    <property type="nucleotide sequence ID" value="NZ_BGZJ01000001.1"/>
</dbReference>
<evidence type="ECO:0000313" key="9">
    <source>
        <dbReference type="Proteomes" id="UP000266091"/>
    </source>
</evidence>
<comment type="pathway">
    <text evidence="2">Cofactor biosynthesis; 7,8-dihydroneopterin triphosphate biosynthesis; 7,8-dihydroneopterin triphosphate from GTP: step 1/1.</text>
</comment>
<protein>
    <recommendedName>
        <fullName evidence="4">GTP cyclohydrolase I</fullName>
        <ecNumber evidence="4">3.5.4.16</ecNumber>
    </recommendedName>
</protein>
<evidence type="ECO:0000259" key="7">
    <source>
        <dbReference type="Pfam" id="PF01227"/>
    </source>
</evidence>
<dbReference type="SUPFAM" id="SSF55620">
    <property type="entry name" value="Tetrahydrobiopterin biosynthesis enzymes-like"/>
    <property type="match status" value="1"/>
</dbReference>
<evidence type="ECO:0000256" key="3">
    <source>
        <dbReference type="ARBA" id="ARBA00008085"/>
    </source>
</evidence>
<dbReference type="Pfam" id="PF01227">
    <property type="entry name" value="GTP_cyclohydroI"/>
    <property type="match status" value="1"/>
</dbReference>
<organism evidence="8 9">
    <name type="scientific">Mesosutterella multiformis</name>
    <dbReference type="NCBI Taxonomy" id="2259133"/>
    <lineage>
        <taxon>Bacteria</taxon>
        <taxon>Pseudomonadati</taxon>
        <taxon>Pseudomonadota</taxon>
        <taxon>Betaproteobacteria</taxon>
        <taxon>Burkholderiales</taxon>
        <taxon>Sutterellaceae</taxon>
        <taxon>Mesosutterella</taxon>
    </lineage>
</organism>
<dbReference type="GO" id="GO:0003934">
    <property type="term" value="F:GTP cyclohydrolase I activity"/>
    <property type="evidence" value="ECO:0007669"/>
    <property type="project" value="UniProtKB-EC"/>
</dbReference>
<reference evidence="8 9" key="1">
    <citation type="journal article" date="2018" name="Int. J. Syst. Evol. Microbiol.">
        <title>Mesosutterella multiformis gen. nov., sp. nov., a member of the family Sutterellaceae and Sutterella megalosphaeroides sp. nov., isolated from human faeces.</title>
        <authorList>
            <person name="Sakamoto M."/>
            <person name="Ikeyama N."/>
            <person name="Kunihiro T."/>
            <person name="Iino T."/>
            <person name="Yuki M."/>
            <person name="Ohkuma M."/>
        </authorList>
    </citation>
    <scope>NUCLEOTIDE SEQUENCE [LARGE SCALE GENOMIC DNA]</scope>
    <source>
        <strain evidence="8 9">4NBBH2</strain>
    </source>
</reference>
<comment type="similarity">
    <text evidence="3">Belongs to the GTP cyclohydrolase I family.</text>
</comment>
<dbReference type="AlphaFoldDB" id="A0A388S9A0"/>
<comment type="catalytic activity">
    <reaction evidence="1">
        <text>GTP + H2O = 7,8-dihydroneopterin 3'-triphosphate + formate + H(+)</text>
        <dbReference type="Rhea" id="RHEA:17473"/>
        <dbReference type="ChEBI" id="CHEBI:15377"/>
        <dbReference type="ChEBI" id="CHEBI:15378"/>
        <dbReference type="ChEBI" id="CHEBI:15740"/>
        <dbReference type="ChEBI" id="CHEBI:37565"/>
        <dbReference type="ChEBI" id="CHEBI:58462"/>
        <dbReference type="EC" id="3.5.4.16"/>
    </reaction>
</comment>
<evidence type="ECO:0000256" key="6">
    <source>
        <dbReference type="ARBA" id="ARBA00022801"/>
    </source>
</evidence>
<evidence type="ECO:0000256" key="4">
    <source>
        <dbReference type="ARBA" id="ARBA00012715"/>
    </source>
</evidence>
<evidence type="ECO:0000256" key="5">
    <source>
        <dbReference type="ARBA" id="ARBA00022563"/>
    </source>
</evidence>
<dbReference type="PANTHER" id="PTHR11109">
    <property type="entry name" value="GTP CYCLOHYDROLASE I"/>
    <property type="match status" value="1"/>
</dbReference>
<keyword evidence="9" id="KW-1185">Reference proteome</keyword>
<keyword evidence="6 8" id="KW-0378">Hydrolase</keyword>
<accession>A0A388S9A0</accession>
<dbReference type="GO" id="GO:0005737">
    <property type="term" value="C:cytoplasm"/>
    <property type="evidence" value="ECO:0007669"/>
    <property type="project" value="TreeGrafter"/>
</dbReference>
<accession>A0A401LLG4</accession>
<feature type="domain" description="GTP cyclohydrolase I" evidence="7">
    <location>
        <begin position="49"/>
        <end position="226"/>
    </location>
</feature>